<dbReference type="EMBL" id="VSSQ01100441">
    <property type="protein sequence ID" value="MPN42597.1"/>
    <property type="molecule type" value="Genomic_DNA"/>
</dbReference>
<comment type="caution">
    <text evidence="1">The sequence shown here is derived from an EMBL/GenBank/DDBJ whole genome shotgun (WGS) entry which is preliminary data.</text>
</comment>
<proteinExistence type="predicted"/>
<organism evidence="1">
    <name type="scientific">bioreactor metagenome</name>
    <dbReference type="NCBI Taxonomy" id="1076179"/>
    <lineage>
        <taxon>unclassified sequences</taxon>
        <taxon>metagenomes</taxon>
        <taxon>ecological metagenomes</taxon>
    </lineage>
</organism>
<reference evidence="1" key="1">
    <citation type="submission" date="2019-08" db="EMBL/GenBank/DDBJ databases">
        <authorList>
            <person name="Kucharzyk K."/>
            <person name="Murdoch R.W."/>
            <person name="Higgins S."/>
            <person name="Loffler F."/>
        </authorList>
    </citation>
    <scope>NUCLEOTIDE SEQUENCE</scope>
</reference>
<sequence length="47" mass="4992">MVGFDGLNKVVAAVGLDPYFHKRIAFAILSQDLGKPVDTKGFGGANR</sequence>
<gene>
    <name evidence="1" type="ORF">SDC9_190154</name>
</gene>
<accession>A0A645HUE7</accession>
<evidence type="ECO:0000313" key="1">
    <source>
        <dbReference type="EMBL" id="MPN42597.1"/>
    </source>
</evidence>
<dbReference type="AlphaFoldDB" id="A0A645HUE7"/>
<protein>
    <submittedName>
        <fullName evidence="1">Uncharacterized protein</fullName>
    </submittedName>
</protein>
<name>A0A645HUE7_9ZZZZ</name>